<keyword evidence="2" id="KW-1185">Reference proteome</keyword>
<organism evidence="1 2">
    <name type="scientific">Coemansia pectinata</name>
    <dbReference type="NCBI Taxonomy" id="1052879"/>
    <lineage>
        <taxon>Eukaryota</taxon>
        <taxon>Fungi</taxon>
        <taxon>Fungi incertae sedis</taxon>
        <taxon>Zoopagomycota</taxon>
        <taxon>Kickxellomycotina</taxon>
        <taxon>Kickxellomycetes</taxon>
        <taxon>Kickxellales</taxon>
        <taxon>Kickxellaceae</taxon>
        <taxon>Coemansia</taxon>
    </lineage>
</organism>
<comment type="caution">
    <text evidence="1">The sequence shown here is derived from an EMBL/GenBank/DDBJ whole genome shotgun (WGS) entry which is preliminary data.</text>
</comment>
<reference evidence="1" key="1">
    <citation type="submission" date="2022-07" db="EMBL/GenBank/DDBJ databases">
        <title>Phylogenomic reconstructions and comparative analyses of Kickxellomycotina fungi.</title>
        <authorList>
            <person name="Reynolds N.K."/>
            <person name="Stajich J.E."/>
            <person name="Barry K."/>
            <person name="Grigoriev I.V."/>
            <person name="Crous P."/>
            <person name="Smith M.E."/>
        </authorList>
    </citation>
    <scope>NUCLEOTIDE SEQUENCE</scope>
    <source>
        <strain evidence="1">BCRC 34297</strain>
    </source>
</reference>
<evidence type="ECO:0000313" key="1">
    <source>
        <dbReference type="EMBL" id="KAJ2751760.1"/>
    </source>
</evidence>
<name>A0A9W8GS19_9FUNG</name>
<dbReference type="AlphaFoldDB" id="A0A9W8GS19"/>
<sequence length="586" mass="66241">MQSLSPLQLLPLHVVESVVNYVAGSPRSPFFEGKNIDNANDDDDDARRRAIMPLLWVCHNLRAIVHPRFCRVYTLELGVRSSTVSAQRNSWPKCKQKLKYPTHRLSKELVLRLDQWVIFDGKMLKVLLSSQYNADSFPSVRLLILDFFLGQPHNPSQEEAATIGSNITAFAEYLWKMAPGMTEIRLTGRYFTGQVRKTDMLNFIGVILQLYCYYNGVAQGNNYVEAFVSIPEAKMCDLVHLDCKFSDGPSSRGHIIDINSDHILQLVRHNAATLQSLFANVSKIKDVSDLILEPSGSYTEYPCLHTLKLHGRMIVPTITTRAGQQLSQQSIDMMKRPVFPGATPFPRLQRLFVSIDYPFGDDTLFRGNAATLEHLDLEVHSATLDIIRKHAVFTSGSHPKLQLVNTVMICETRASHFTSAEEKMRFELGIGPHAPVRKINGLVTKQVLPLLVDYTCIRVLSIPGASVDFWGVISLIKSLPLLMDLRTSPPSFGPKPAGIKLNRLPSYMIETYAPLSIRFGRWYFEGQGNSKEMAKCVLLLALICPTFGYINPAYYRNDHFMTEMRKFYNKPGFEPHAARLWPFASK</sequence>
<accession>A0A9W8GS19</accession>
<dbReference type="Proteomes" id="UP001140011">
    <property type="component" value="Unassembled WGS sequence"/>
</dbReference>
<protein>
    <submittedName>
        <fullName evidence="1">Uncharacterized protein</fullName>
    </submittedName>
</protein>
<dbReference type="OrthoDB" id="5529877at2759"/>
<gene>
    <name evidence="1" type="ORF">GGI19_004276</name>
</gene>
<dbReference type="EMBL" id="JANBUH010000361">
    <property type="protein sequence ID" value="KAJ2751760.1"/>
    <property type="molecule type" value="Genomic_DNA"/>
</dbReference>
<evidence type="ECO:0000313" key="2">
    <source>
        <dbReference type="Proteomes" id="UP001140011"/>
    </source>
</evidence>
<proteinExistence type="predicted"/>